<dbReference type="Proteomes" id="UP000035680">
    <property type="component" value="Unassembled WGS sequence"/>
</dbReference>
<name>A0A0K0FG03_STRVS</name>
<reference evidence="2" key="2">
    <citation type="submission" date="2015-08" db="UniProtKB">
        <authorList>
            <consortium name="WormBaseParasite"/>
        </authorList>
    </citation>
    <scope>IDENTIFICATION</scope>
</reference>
<keyword evidence="1" id="KW-1185">Reference proteome</keyword>
<organism evidence="1 2">
    <name type="scientific">Strongyloides venezuelensis</name>
    <name type="common">Threadworm</name>
    <dbReference type="NCBI Taxonomy" id="75913"/>
    <lineage>
        <taxon>Eukaryota</taxon>
        <taxon>Metazoa</taxon>
        <taxon>Ecdysozoa</taxon>
        <taxon>Nematoda</taxon>
        <taxon>Chromadorea</taxon>
        <taxon>Rhabditida</taxon>
        <taxon>Tylenchina</taxon>
        <taxon>Panagrolaimomorpha</taxon>
        <taxon>Strongyloidoidea</taxon>
        <taxon>Strongyloididae</taxon>
        <taxon>Strongyloides</taxon>
    </lineage>
</organism>
<proteinExistence type="predicted"/>
<sequence length="80" mass="9656">MVKSNYNETCKFKIEKRKVVAEHATPSQIDRECLNRKDILAEKIEVNELYLVHVCEQENPKEIHSDFQLDEVVMKKYRWF</sequence>
<protein>
    <submittedName>
        <fullName evidence="2">Glia maturation factor gamma</fullName>
    </submittedName>
</protein>
<accession>A0A0K0FG03</accession>
<evidence type="ECO:0000313" key="1">
    <source>
        <dbReference type="Proteomes" id="UP000035680"/>
    </source>
</evidence>
<dbReference type="AlphaFoldDB" id="A0A0K0FG03"/>
<evidence type="ECO:0000313" key="2">
    <source>
        <dbReference type="WBParaSite" id="SVE_0780100.1"/>
    </source>
</evidence>
<reference evidence="1" key="1">
    <citation type="submission" date="2014-07" db="EMBL/GenBank/DDBJ databases">
        <authorList>
            <person name="Martin A.A"/>
            <person name="De Silva N."/>
        </authorList>
    </citation>
    <scope>NUCLEOTIDE SEQUENCE</scope>
</reference>
<dbReference type="WBParaSite" id="SVE_0780100.1">
    <property type="protein sequence ID" value="SVE_0780100.1"/>
    <property type="gene ID" value="SVE_0780100"/>
</dbReference>